<dbReference type="Pfam" id="PF14111">
    <property type="entry name" value="DUF4283"/>
    <property type="match status" value="1"/>
</dbReference>
<evidence type="ECO:0000256" key="4">
    <source>
        <dbReference type="ARBA" id="ARBA00023163"/>
    </source>
</evidence>
<keyword evidence="7" id="KW-1133">Transmembrane helix</keyword>
<keyword evidence="5" id="KW-0539">Nucleus</keyword>
<accession>A0A8T3B5D3</accession>
<evidence type="ECO:0000313" key="10">
    <source>
        <dbReference type="Proteomes" id="UP000829196"/>
    </source>
</evidence>
<dbReference type="InterPro" id="IPR015300">
    <property type="entry name" value="DNA-bd_pseudobarrel_sf"/>
</dbReference>
<evidence type="ECO:0000259" key="8">
    <source>
        <dbReference type="Pfam" id="PF14111"/>
    </source>
</evidence>
<dbReference type="Gene3D" id="2.40.330.10">
    <property type="entry name" value="DNA-binding pseudobarrel domain"/>
    <property type="match status" value="1"/>
</dbReference>
<dbReference type="EMBL" id="JAGYWB010000011">
    <property type="protein sequence ID" value="KAI0504298.1"/>
    <property type="molecule type" value="Genomic_DNA"/>
</dbReference>
<dbReference type="OrthoDB" id="680331at2759"/>
<organism evidence="9 10">
    <name type="scientific">Dendrobium nobile</name>
    <name type="common">Orchid</name>
    <dbReference type="NCBI Taxonomy" id="94219"/>
    <lineage>
        <taxon>Eukaryota</taxon>
        <taxon>Viridiplantae</taxon>
        <taxon>Streptophyta</taxon>
        <taxon>Embryophyta</taxon>
        <taxon>Tracheophyta</taxon>
        <taxon>Spermatophyta</taxon>
        <taxon>Magnoliopsida</taxon>
        <taxon>Liliopsida</taxon>
        <taxon>Asparagales</taxon>
        <taxon>Orchidaceae</taxon>
        <taxon>Epidendroideae</taxon>
        <taxon>Malaxideae</taxon>
        <taxon>Dendrobiinae</taxon>
        <taxon>Dendrobium</taxon>
    </lineage>
</organism>
<comment type="caution">
    <text evidence="9">The sequence shown here is derived from an EMBL/GenBank/DDBJ whole genome shotgun (WGS) entry which is preliminary data.</text>
</comment>
<keyword evidence="3" id="KW-0238">DNA-binding</keyword>
<keyword evidence="4" id="KW-0804">Transcription</keyword>
<dbReference type="InterPro" id="IPR025558">
    <property type="entry name" value="DUF4283"/>
</dbReference>
<feature type="compositionally biased region" description="Polar residues" evidence="6">
    <location>
        <begin position="591"/>
        <end position="602"/>
    </location>
</feature>
<proteinExistence type="predicted"/>
<dbReference type="InterPro" id="IPR040256">
    <property type="entry name" value="At4g02000-like"/>
</dbReference>
<keyword evidence="7" id="KW-0472">Membrane</keyword>
<feature type="region of interest" description="Disordered" evidence="6">
    <location>
        <begin position="451"/>
        <end position="512"/>
    </location>
</feature>
<reference evidence="9" key="1">
    <citation type="journal article" date="2022" name="Front. Genet.">
        <title>Chromosome-Scale Assembly of the Dendrobium nobile Genome Provides Insights Into the Molecular Mechanism of the Biosynthesis of the Medicinal Active Ingredient of Dendrobium.</title>
        <authorList>
            <person name="Xu Q."/>
            <person name="Niu S.-C."/>
            <person name="Li K.-L."/>
            <person name="Zheng P.-J."/>
            <person name="Zhang X.-J."/>
            <person name="Jia Y."/>
            <person name="Liu Y."/>
            <person name="Niu Y.-X."/>
            <person name="Yu L.-H."/>
            <person name="Chen D.-F."/>
            <person name="Zhang G.-Q."/>
        </authorList>
    </citation>
    <scope>NUCLEOTIDE SEQUENCE</scope>
    <source>
        <tissue evidence="9">Leaf</tissue>
    </source>
</reference>
<sequence>MSDYHRSISFPKLLCGTSSTKEKKFLNLISKLDYELPLLKKTITAPDGTEEEDMLRWVAKLAMIRRGWKVMEKKLCASDVSDQHNRFMISKQIVEEKIKPMMTIEEIEKANLNIGERFRGGERIRGRVHDGLEVIVYDNSGQGYSLYLTRWDSSEASVLKGEKYKEFRHGSFFVTDDLVEMWAFKDRADKLCFGLLVLAILFFPPLLPGRLGRCFASISPWSWTHRISPLYQLTTLISRCPLFCPTQKLSFKAADFSEGATIWTHSLVGYSLGQHPYYERLLAAMNKTWMLKGSFSLLSMADGFFLLKFTSVEDMEMVFSGGPWFLLGKPFVLQKWNPKFKPKRDESGLIPIWIKILDLPLALWTPSGISKIASYIGIPISVDSLTARRTRLTFARVCVQISKNSPLPEIIPLDMDGEDLNLQVVYDWKPSPCEGCGSLFHPFALCSSNPNPKPTLPPRVIRGRSKSRKPTPRPTGTSKPPLPPSRNSSPVSNPIPPSTIITFETPSPSAIMPQNAQRDSILDPNSSQINLYIPNLNLPNIDTSPPKPPSSTKSLLPSQVVLANSFASLLMDNLNPVDVKVDENIEVEDPSSASKTESNNQQSASSSSKSSSKKKDKSPPKKSKTKSTAKKAKNSR</sequence>
<comment type="subcellular location">
    <subcellularLocation>
        <location evidence="1">Nucleus</location>
    </subcellularLocation>
</comment>
<evidence type="ECO:0000313" key="9">
    <source>
        <dbReference type="EMBL" id="KAI0504298.1"/>
    </source>
</evidence>
<keyword evidence="2" id="KW-0805">Transcription regulation</keyword>
<evidence type="ECO:0000256" key="3">
    <source>
        <dbReference type="ARBA" id="ARBA00023125"/>
    </source>
</evidence>
<feature type="compositionally biased region" description="Basic residues" evidence="6">
    <location>
        <begin position="461"/>
        <end position="471"/>
    </location>
</feature>
<feature type="domain" description="DUF4283" evidence="8">
    <location>
        <begin position="263"/>
        <end position="343"/>
    </location>
</feature>
<feature type="compositionally biased region" description="Basic residues" evidence="6">
    <location>
        <begin position="611"/>
        <end position="636"/>
    </location>
</feature>
<evidence type="ECO:0000256" key="1">
    <source>
        <dbReference type="ARBA" id="ARBA00004123"/>
    </source>
</evidence>
<feature type="compositionally biased region" description="Polar residues" evidence="6">
    <location>
        <begin position="499"/>
        <end position="512"/>
    </location>
</feature>
<name>A0A8T3B5D3_DENNO</name>
<feature type="region of interest" description="Disordered" evidence="6">
    <location>
        <begin position="581"/>
        <end position="636"/>
    </location>
</feature>
<evidence type="ECO:0000256" key="2">
    <source>
        <dbReference type="ARBA" id="ARBA00023015"/>
    </source>
</evidence>
<dbReference type="GO" id="GO:0003677">
    <property type="term" value="F:DNA binding"/>
    <property type="evidence" value="ECO:0007669"/>
    <property type="project" value="UniProtKB-KW"/>
</dbReference>
<dbReference type="PANTHER" id="PTHR31286">
    <property type="entry name" value="GLYCINE-RICH CELL WALL STRUCTURAL PROTEIN 1.8-LIKE"/>
    <property type="match status" value="1"/>
</dbReference>
<dbReference type="PANTHER" id="PTHR31286:SF180">
    <property type="entry name" value="OS10G0362600 PROTEIN"/>
    <property type="match status" value="1"/>
</dbReference>
<evidence type="ECO:0000256" key="7">
    <source>
        <dbReference type="SAM" id="Phobius"/>
    </source>
</evidence>
<dbReference type="Proteomes" id="UP000829196">
    <property type="component" value="Unassembled WGS sequence"/>
</dbReference>
<evidence type="ECO:0000256" key="5">
    <source>
        <dbReference type="ARBA" id="ARBA00023242"/>
    </source>
</evidence>
<gene>
    <name evidence="9" type="ORF">KFK09_015250</name>
</gene>
<evidence type="ECO:0000256" key="6">
    <source>
        <dbReference type="SAM" id="MobiDB-lite"/>
    </source>
</evidence>
<dbReference type="GO" id="GO:0005634">
    <property type="term" value="C:nucleus"/>
    <property type="evidence" value="ECO:0007669"/>
    <property type="project" value="UniProtKB-SubCell"/>
</dbReference>
<feature type="transmembrane region" description="Helical" evidence="7">
    <location>
        <begin position="191"/>
        <end position="207"/>
    </location>
</feature>
<keyword evidence="10" id="KW-1185">Reference proteome</keyword>
<keyword evidence="7" id="KW-0812">Transmembrane</keyword>
<protein>
    <recommendedName>
        <fullName evidence="8">DUF4283 domain-containing protein</fullName>
    </recommendedName>
</protein>
<dbReference type="AlphaFoldDB" id="A0A8T3B5D3"/>